<proteinExistence type="inferred from homology"/>
<evidence type="ECO:0000256" key="9">
    <source>
        <dbReference type="ARBA" id="ARBA00022777"/>
    </source>
</evidence>
<dbReference type="OrthoDB" id="9803667at2"/>
<dbReference type="EC" id="2.7.1.26" evidence="15"/>
<evidence type="ECO:0000256" key="15">
    <source>
        <dbReference type="PIRNR" id="PIRNR004491"/>
    </source>
</evidence>
<evidence type="ECO:0000256" key="7">
    <source>
        <dbReference type="ARBA" id="ARBA00022695"/>
    </source>
</evidence>
<keyword evidence="11 15" id="KW-0067">ATP-binding</keyword>
<dbReference type="EC" id="2.7.7.2" evidence="15"/>
<comment type="catalytic activity">
    <reaction evidence="13 15">
        <text>riboflavin + ATP = FMN + ADP + H(+)</text>
        <dbReference type="Rhea" id="RHEA:14357"/>
        <dbReference type="ChEBI" id="CHEBI:15378"/>
        <dbReference type="ChEBI" id="CHEBI:30616"/>
        <dbReference type="ChEBI" id="CHEBI:57986"/>
        <dbReference type="ChEBI" id="CHEBI:58210"/>
        <dbReference type="ChEBI" id="CHEBI:456216"/>
        <dbReference type="EC" id="2.7.1.26"/>
    </reaction>
</comment>
<comment type="similarity">
    <text evidence="15">Belongs to the ribF family.</text>
</comment>
<organism evidence="17 18">
    <name type="scientific">Geodermatophilus pulveris</name>
    <dbReference type="NCBI Taxonomy" id="1564159"/>
    <lineage>
        <taxon>Bacteria</taxon>
        <taxon>Bacillati</taxon>
        <taxon>Actinomycetota</taxon>
        <taxon>Actinomycetes</taxon>
        <taxon>Geodermatophilales</taxon>
        <taxon>Geodermatophilaceae</taxon>
        <taxon>Geodermatophilus</taxon>
    </lineage>
</organism>
<dbReference type="NCBIfam" id="NF004160">
    <property type="entry name" value="PRK05627.1-3"/>
    <property type="match status" value="1"/>
</dbReference>
<evidence type="ECO:0000256" key="11">
    <source>
        <dbReference type="ARBA" id="ARBA00022840"/>
    </source>
</evidence>
<keyword evidence="12" id="KW-0511">Multifunctional enzyme</keyword>
<dbReference type="FunFam" id="3.40.50.620:FF:000021">
    <property type="entry name" value="Riboflavin biosynthesis protein"/>
    <property type="match status" value="1"/>
</dbReference>
<dbReference type="GO" id="GO:0008531">
    <property type="term" value="F:riboflavin kinase activity"/>
    <property type="evidence" value="ECO:0007669"/>
    <property type="project" value="UniProtKB-UniRule"/>
</dbReference>
<dbReference type="PANTHER" id="PTHR22749:SF6">
    <property type="entry name" value="RIBOFLAVIN KINASE"/>
    <property type="match status" value="1"/>
</dbReference>
<evidence type="ECO:0000313" key="18">
    <source>
        <dbReference type="Proteomes" id="UP000198373"/>
    </source>
</evidence>
<dbReference type="SUPFAM" id="SSF52374">
    <property type="entry name" value="Nucleotidylyl transferase"/>
    <property type="match status" value="1"/>
</dbReference>
<keyword evidence="5 15" id="KW-0288">FMN</keyword>
<reference evidence="18" key="1">
    <citation type="submission" date="2017-06" db="EMBL/GenBank/DDBJ databases">
        <authorList>
            <person name="Varghese N."/>
            <person name="Submissions S."/>
        </authorList>
    </citation>
    <scope>NUCLEOTIDE SEQUENCE [LARGE SCALE GENOMIC DNA]</scope>
    <source>
        <strain evidence="18">DSM 46839</strain>
    </source>
</reference>
<dbReference type="GO" id="GO:0009231">
    <property type="term" value="P:riboflavin biosynthetic process"/>
    <property type="evidence" value="ECO:0007669"/>
    <property type="project" value="InterPro"/>
</dbReference>
<dbReference type="InterPro" id="IPR014729">
    <property type="entry name" value="Rossmann-like_a/b/a_fold"/>
</dbReference>
<evidence type="ECO:0000256" key="10">
    <source>
        <dbReference type="ARBA" id="ARBA00022827"/>
    </source>
</evidence>
<feature type="domain" description="Riboflavin kinase" evidence="16">
    <location>
        <begin position="187"/>
        <end position="318"/>
    </location>
</feature>
<evidence type="ECO:0000256" key="12">
    <source>
        <dbReference type="ARBA" id="ARBA00023268"/>
    </source>
</evidence>
<keyword evidence="4 15" id="KW-0285">Flavoprotein</keyword>
<dbReference type="InterPro" id="IPR023468">
    <property type="entry name" value="Riboflavin_kinase"/>
</dbReference>
<dbReference type="InterPro" id="IPR002606">
    <property type="entry name" value="Riboflavin_kinase_bac"/>
</dbReference>
<dbReference type="RefSeq" id="WP_089304159.1">
    <property type="nucleotide sequence ID" value="NZ_FZOO01000001.1"/>
</dbReference>
<dbReference type="InterPro" id="IPR023465">
    <property type="entry name" value="Riboflavin_kinase_dom_sf"/>
</dbReference>
<evidence type="ECO:0000256" key="1">
    <source>
        <dbReference type="ARBA" id="ARBA00002121"/>
    </source>
</evidence>
<evidence type="ECO:0000256" key="4">
    <source>
        <dbReference type="ARBA" id="ARBA00022630"/>
    </source>
</evidence>
<dbReference type="Pfam" id="PF01687">
    <property type="entry name" value="Flavokinase"/>
    <property type="match status" value="1"/>
</dbReference>
<accession>A0A239BKB9</accession>
<keyword evidence="6 15" id="KW-0808">Transferase</keyword>
<evidence type="ECO:0000256" key="8">
    <source>
        <dbReference type="ARBA" id="ARBA00022741"/>
    </source>
</evidence>
<comment type="pathway">
    <text evidence="3 15">Cofactor biosynthesis; FMN biosynthesis; FMN from riboflavin (ATP route): step 1/1.</text>
</comment>
<evidence type="ECO:0000256" key="13">
    <source>
        <dbReference type="ARBA" id="ARBA00047880"/>
    </source>
</evidence>
<dbReference type="SUPFAM" id="SSF82114">
    <property type="entry name" value="Riboflavin kinase-like"/>
    <property type="match status" value="1"/>
</dbReference>
<comment type="pathway">
    <text evidence="2 15">Cofactor biosynthesis; FAD biosynthesis; FAD from FMN: step 1/1.</text>
</comment>
<dbReference type="PIRSF" id="PIRSF004491">
    <property type="entry name" value="FAD_Synth"/>
    <property type="match status" value="1"/>
</dbReference>
<dbReference type="CDD" id="cd02064">
    <property type="entry name" value="FAD_synthetase_N"/>
    <property type="match status" value="1"/>
</dbReference>
<dbReference type="UniPathway" id="UPA00277">
    <property type="reaction ID" value="UER00407"/>
</dbReference>
<dbReference type="EMBL" id="FZOO01000001">
    <property type="protein sequence ID" value="SNS07483.1"/>
    <property type="molecule type" value="Genomic_DNA"/>
</dbReference>
<comment type="catalytic activity">
    <reaction evidence="14 15">
        <text>FMN + ATP + H(+) = FAD + diphosphate</text>
        <dbReference type="Rhea" id="RHEA:17237"/>
        <dbReference type="ChEBI" id="CHEBI:15378"/>
        <dbReference type="ChEBI" id="CHEBI:30616"/>
        <dbReference type="ChEBI" id="CHEBI:33019"/>
        <dbReference type="ChEBI" id="CHEBI:57692"/>
        <dbReference type="ChEBI" id="CHEBI:58210"/>
        <dbReference type="EC" id="2.7.7.2"/>
    </reaction>
</comment>
<evidence type="ECO:0000256" key="14">
    <source>
        <dbReference type="ARBA" id="ARBA00049494"/>
    </source>
</evidence>
<dbReference type="GO" id="GO:0009398">
    <property type="term" value="P:FMN biosynthetic process"/>
    <property type="evidence" value="ECO:0007669"/>
    <property type="project" value="UniProtKB-UniRule"/>
</dbReference>
<sequence length="334" mass="35262">MLRWRGLEATPGDLGRTVVTVGMYDGVHRGHQELIGTAVRRARTLGRPCLLLTFDPHPSEVVRPGSHPAILTSLDRKAELVAALGVDAMCVLPFTPEFQRLAPETFTHTVLVQHLHAASVVVGENFTYGHRAAGTVTTLAQEGRRFGFTVEGVSLAGDTSADGEITISSTYVRACVAAGDMEAAARALGRPHRIEGVVVRGERRGRELGYPTANVESPPYTAVPADGVYAGGLVILDPRTGASVRTAPAAISVGTNPTFQGSRRTVEAYLLDFDGDLYGEHVGVEFVQRLRPMTTFAGVAELVAAMDRDVGATRAITASAYGTAPRPGAVPGPG</sequence>
<evidence type="ECO:0000313" key="17">
    <source>
        <dbReference type="EMBL" id="SNS07483.1"/>
    </source>
</evidence>
<dbReference type="Gene3D" id="3.40.50.620">
    <property type="entry name" value="HUPs"/>
    <property type="match status" value="1"/>
</dbReference>
<evidence type="ECO:0000256" key="3">
    <source>
        <dbReference type="ARBA" id="ARBA00005201"/>
    </source>
</evidence>
<dbReference type="GO" id="GO:0006747">
    <property type="term" value="P:FAD biosynthetic process"/>
    <property type="evidence" value="ECO:0007669"/>
    <property type="project" value="UniProtKB-UniRule"/>
</dbReference>
<dbReference type="UniPathway" id="UPA00276">
    <property type="reaction ID" value="UER00406"/>
</dbReference>
<evidence type="ECO:0000256" key="5">
    <source>
        <dbReference type="ARBA" id="ARBA00022643"/>
    </source>
</evidence>
<keyword evidence="7 15" id="KW-0548">Nucleotidyltransferase</keyword>
<dbReference type="InterPro" id="IPR015865">
    <property type="entry name" value="Riboflavin_kinase_bac/euk"/>
</dbReference>
<gene>
    <name evidence="17" type="ORF">SAMN06893096_101711</name>
</gene>
<comment type="function">
    <text evidence="1">Catalyzes the phosphorylation of riboflavin to FMN followed by the adenylation of FMN to FAD.</text>
</comment>
<dbReference type="InterPro" id="IPR015864">
    <property type="entry name" value="FAD_synthase"/>
</dbReference>
<evidence type="ECO:0000256" key="2">
    <source>
        <dbReference type="ARBA" id="ARBA00004726"/>
    </source>
</evidence>
<evidence type="ECO:0000256" key="6">
    <source>
        <dbReference type="ARBA" id="ARBA00022679"/>
    </source>
</evidence>
<dbReference type="SMART" id="SM00904">
    <property type="entry name" value="Flavokinase"/>
    <property type="match status" value="1"/>
</dbReference>
<dbReference type="FunFam" id="2.40.30.30:FF:000003">
    <property type="entry name" value="Riboflavin biosynthesis protein"/>
    <property type="match status" value="1"/>
</dbReference>
<dbReference type="AlphaFoldDB" id="A0A239BKB9"/>
<keyword evidence="9 15" id="KW-0418">Kinase</keyword>
<keyword evidence="8 15" id="KW-0547">Nucleotide-binding</keyword>
<dbReference type="Proteomes" id="UP000198373">
    <property type="component" value="Unassembled WGS sequence"/>
</dbReference>
<dbReference type="Pfam" id="PF06574">
    <property type="entry name" value="FAD_syn"/>
    <property type="match status" value="1"/>
</dbReference>
<dbReference type="NCBIfam" id="TIGR00083">
    <property type="entry name" value="ribF"/>
    <property type="match status" value="1"/>
</dbReference>
<evidence type="ECO:0000259" key="16">
    <source>
        <dbReference type="SMART" id="SM00904"/>
    </source>
</evidence>
<dbReference type="Gene3D" id="2.40.30.30">
    <property type="entry name" value="Riboflavin kinase-like"/>
    <property type="match status" value="1"/>
</dbReference>
<dbReference type="GO" id="GO:0003919">
    <property type="term" value="F:FMN adenylyltransferase activity"/>
    <property type="evidence" value="ECO:0007669"/>
    <property type="project" value="UniProtKB-UniRule"/>
</dbReference>
<name>A0A239BKB9_9ACTN</name>
<keyword evidence="18" id="KW-1185">Reference proteome</keyword>
<dbReference type="GO" id="GO:0005524">
    <property type="term" value="F:ATP binding"/>
    <property type="evidence" value="ECO:0007669"/>
    <property type="project" value="UniProtKB-UniRule"/>
</dbReference>
<protein>
    <recommendedName>
        <fullName evidence="15">Riboflavin biosynthesis protein</fullName>
    </recommendedName>
    <domain>
        <recommendedName>
            <fullName evidence="15">Riboflavin kinase</fullName>
            <ecNumber evidence="15">2.7.1.26</ecNumber>
        </recommendedName>
        <alternativeName>
            <fullName evidence="15">Flavokinase</fullName>
        </alternativeName>
    </domain>
    <domain>
        <recommendedName>
            <fullName evidence="15">FMN adenylyltransferase</fullName>
            <ecNumber evidence="15">2.7.7.2</ecNumber>
        </recommendedName>
        <alternativeName>
            <fullName evidence="15">FAD pyrophosphorylase</fullName>
        </alternativeName>
        <alternativeName>
            <fullName evidence="15">FAD synthase</fullName>
        </alternativeName>
    </domain>
</protein>
<keyword evidence="10 15" id="KW-0274">FAD</keyword>
<dbReference type="PANTHER" id="PTHR22749">
    <property type="entry name" value="RIBOFLAVIN KINASE/FMN ADENYLYLTRANSFERASE"/>
    <property type="match status" value="1"/>
</dbReference>